<evidence type="ECO:0000313" key="2">
    <source>
        <dbReference type="Proteomes" id="UP000037425"/>
    </source>
</evidence>
<dbReference type="Proteomes" id="UP000037425">
    <property type="component" value="Unassembled WGS sequence"/>
</dbReference>
<gene>
    <name evidence="1" type="ORF">AC244_16795</name>
</gene>
<dbReference type="EMBL" id="LGAP01000010">
    <property type="protein sequence ID" value="KOF17684.1"/>
    <property type="molecule type" value="Genomic_DNA"/>
</dbReference>
<dbReference type="AlphaFoldDB" id="A0A0L8BT50"/>
<proteinExistence type="predicted"/>
<protein>
    <submittedName>
        <fullName evidence="1">Uncharacterized protein</fullName>
    </submittedName>
</protein>
<sequence length="71" mass="7886">MSGVDKNVIIESGDNAWHEQNGTALLQTPILTKSLADDCRHGIPARYGRPQQYLVGQPSGNCNLHIMLVWR</sequence>
<reference evidence="2" key="1">
    <citation type="submission" date="2015-07" db="EMBL/GenBank/DDBJ databases">
        <title>Whole genome sequence of an Ensifer adhaerens strain isolated from a cave pool in the Wind Cave National Park.</title>
        <authorList>
            <person name="Eng W.W.H."/>
            <person name="Gan H.M."/>
            <person name="Barton H.A."/>
            <person name="Savka M.A."/>
        </authorList>
    </citation>
    <scope>NUCLEOTIDE SEQUENCE [LARGE SCALE GENOMIC DNA]</scope>
    <source>
        <strain evidence="2">SD006</strain>
    </source>
</reference>
<evidence type="ECO:0000313" key="1">
    <source>
        <dbReference type="EMBL" id="KOF17684.1"/>
    </source>
</evidence>
<organism evidence="1 2">
    <name type="scientific">Ensifer adhaerens</name>
    <name type="common">Sinorhizobium morelense</name>
    <dbReference type="NCBI Taxonomy" id="106592"/>
    <lineage>
        <taxon>Bacteria</taxon>
        <taxon>Pseudomonadati</taxon>
        <taxon>Pseudomonadota</taxon>
        <taxon>Alphaproteobacteria</taxon>
        <taxon>Hyphomicrobiales</taxon>
        <taxon>Rhizobiaceae</taxon>
        <taxon>Sinorhizobium/Ensifer group</taxon>
        <taxon>Ensifer</taxon>
    </lineage>
</organism>
<comment type="caution">
    <text evidence="1">The sequence shown here is derived from an EMBL/GenBank/DDBJ whole genome shotgun (WGS) entry which is preliminary data.</text>
</comment>
<name>A0A0L8BT50_ENSAD</name>
<accession>A0A0L8BT50</accession>